<dbReference type="EMBL" id="VDFR01000042">
    <property type="protein sequence ID" value="TNC47752.1"/>
    <property type="molecule type" value="Genomic_DNA"/>
</dbReference>
<dbReference type="EMBL" id="VDFR01000113">
    <property type="protein sequence ID" value="TNC39574.1"/>
    <property type="molecule type" value="Genomic_DNA"/>
</dbReference>
<sequence length="222" mass="22086">MKVAIAGGHGKIALLLTRRLADTGHEVVGLIRKPEHADDVVAAGGEPVLIDLESASATQVAEALGGADAAVFAAGAGPGSGIARKWSVDRDAAILLCAAAQLTGAYRFVVVSSMGAGQGDPGSDDVFQVYLAAKGEADDAVRASALDWTIVRPGGLTDDPGTGKVTVGESVGRGSIPRADVAEVIAVALETPATVRTTFEVVSGEAPIADALAALTPGPIAG</sequence>
<dbReference type="PANTHER" id="PTHR15020:SF50">
    <property type="entry name" value="UPF0659 PROTEIN YMR090W"/>
    <property type="match status" value="1"/>
</dbReference>
<dbReference type="PANTHER" id="PTHR15020">
    <property type="entry name" value="FLAVIN REDUCTASE-RELATED"/>
    <property type="match status" value="1"/>
</dbReference>
<dbReference type="RefSeq" id="WP_139087888.1">
    <property type="nucleotide sequence ID" value="NZ_VDFR01000042.1"/>
</dbReference>
<proteinExistence type="predicted"/>
<evidence type="ECO:0000313" key="2">
    <source>
        <dbReference type="EMBL" id="TNC39574.1"/>
    </source>
</evidence>
<feature type="domain" description="NAD(P)-binding" evidence="1">
    <location>
        <begin position="7"/>
        <end position="192"/>
    </location>
</feature>
<organism evidence="2 4">
    <name type="scientific">Mumia zhuanghuii</name>
    <dbReference type="NCBI Taxonomy" id="2585211"/>
    <lineage>
        <taxon>Bacteria</taxon>
        <taxon>Bacillati</taxon>
        <taxon>Actinomycetota</taxon>
        <taxon>Actinomycetes</taxon>
        <taxon>Propionibacteriales</taxon>
        <taxon>Nocardioidaceae</taxon>
        <taxon>Mumia</taxon>
    </lineage>
</organism>
<dbReference type="InterPro" id="IPR036291">
    <property type="entry name" value="NAD(P)-bd_dom_sf"/>
</dbReference>
<comment type="caution">
    <text evidence="2">The sequence shown here is derived from an EMBL/GenBank/DDBJ whole genome shotgun (WGS) entry which is preliminary data.</text>
</comment>
<gene>
    <name evidence="3" type="ORF">FHE65_08785</name>
    <name evidence="2" type="ORF">FHE65_23850</name>
</gene>
<dbReference type="CDD" id="cd05243">
    <property type="entry name" value="SDR_a5"/>
    <property type="match status" value="1"/>
</dbReference>
<dbReference type="SUPFAM" id="SSF51735">
    <property type="entry name" value="NAD(P)-binding Rossmann-fold domains"/>
    <property type="match status" value="1"/>
</dbReference>
<name>A0A5C4MJL4_9ACTN</name>
<reference evidence="2 4" key="1">
    <citation type="submission" date="2019-05" db="EMBL/GenBank/DDBJ databases">
        <title>Mumia sp. nov., isolated from the intestinal contents of plateau pika (Ochotona curzoniae) in the Qinghai-Tibet plateau of China.</title>
        <authorList>
            <person name="Tian Z."/>
        </authorList>
    </citation>
    <scope>NUCLEOTIDE SEQUENCE [LARGE SCALE GENOMIC DNA]</scope>
    <source>
        <strain evidence="4">527</strain>
        <strain evidence="2">Z527</strain>
    </source>
</reference>
<evidence type="ECO:0000259" key="1">
    <source>
        <dbReference type="Pfam" id="PF13460"/>
    </source>
</evidence>
<dbReference type="AlphaFoldDB" id="A0A5C4MJL4"/>
<accession>A0A5C4MJL4</accession>
<protein>
    <submittedName>
        <fullName evidence="2">SDR family oxidoreductase</fullName>
    </submittedName>
</protein>
<evidence type="ECO:0000313" key="3">
    <source>
        <dbReference type="EMBL" id="TNC47752.1"/>
    </source>
</evidence>
<dbReference type="OrthoDB" id="4248066at2"/>
<dbReference type="InterPro" id="IPR016040">
    <property type="entry name" value="NAD(P)-bd_dom"/>
</dbReference>
<dbReference type="Proteomes" id="UP000306740">
    <property type="component" value="Unassembled WGS sequence"/>
</dbReference>
<evidence type="ECO:0000313" key="4">
    <source>
        <dbReference type="Proteomes" id="UP000306740"/>
    </source>
</evidence>
<dbReference type="Pfam" id="PF13460">
    <property type="entry name" value="NAD_binding_10"/>
    <property type="match status" value="1"/>
</dbReference>
<dbReference type="Gene3D" id="3.40.50.720">
    <property type="entry name" value="NAD(P)-binding Rossmann-like Domain"/>
    <property type="match status" value="1"/>
</dbReference>